<dbReference type="AlphaFoldDB" id="A0A318XI93"/>
<accession>A0A318XI93</accession>
<dbReference type="EMBL" id="QKMR01000027">
    <property type="protein sequence ID" value="PYG84975.1"/>
    <property type="molecule type" value="Genomic_DNA"/>
</dbReference>
<dbReference type="RefSeq" id="WP_242981390.1">
    <property type="nucleotide sequence ID" value="NZ_QKMR01000027.1"/>
</dbReference>
<proteinExistence type="predicted"/>
<organism evidence="1 2">
    <name type="scientific">Ruminiclostridium sufflavum DSM 19573</name>
    <dbReference type="NCBI Taxonomy" id="1121337"/>
    <lineage>
        <taxon>Bacteria</taxon>
        <taxon>Bacillati</taxon>
        <taxon>Bacillota</taxon>
        <taxon>Clostridia</taxon>
        <taxon>Eubacteriales</taxon>
        <taxon>Oscillospiraceae</taxon>
        <taxon>Ruminiclostridium</taxon>
    </lineage>
</organism>
<name>A0A318XI93_9FIRM</name>
<keyword evidence="2" id="KW-1185">Reference proteome</keyword>
<protein>
    <submittedName>
        <fullName evidence="1">Uncharacterized protein</fullName>
    </submittedName>
</protein>
<evidence type="ECO:0000313" key="2">
    <source>
        <dbReference type="Proteomes" id="UP000248132"/>
    </source>
</evidence>
<reference evidence="1 2" key="1">
    <citation type="submission" date="2018-06" db="EMBL/GenBank/DDBJ databases">
        <title>Genomic Encyclopedia of Type Strains, Phase I: the one thousand microbial genomes (KMG-I) project.</title>
        <authorList>
            <person name="Kyrpides N."/>
        </authorList>
    </citation>
    <scope>NUCLEOTIDE SEQUENCE [LARGE SCALE GENOMIC DNA]</scope>
    <source>
        <strain evidence="1 2">DSM 19573</strain>
    </source>
</reference>
<sequence length="354" mass="36889">MALGDYIKTIYVNGAAPGISAERLNRNEDKTAELDTAVAAHISDSIYQAAGGTATAITLTIGETLVNGFPITFIASANNNAAATTINSKPLYKPNTTITPVLIAGKAYTVWYSSSGNCFFIKASAEGDVVAANVLAGKTFSNDNDTGLTGTMPNNGAVSKSLPINGSYTIPEGYHNGSGKVSQSITSKAAATYNPSTSTQTIAAGQYLSGAQTIAAVTGTTTADKVDSGYTFSSASGINLTGTSTKKRWAYADVWLGSHNVAPPFTVTGLGFKPSTILVLCETTINSDAYQITSEYSTGIYQSVATLARYKSVTYGDSYTSYQAIIPTWSVGAGTFSFSAGSYGFTSVKYWAFE</sequence>
<gene>
    <name evidence="1" type="ORF">LY28_03433</name>
</gene>
<comment type="caution">
    <text evidence="1">The sequence shown here is derived from an EMBL/GenBank/DDBJ whole genome shotgun (WGS) entry which is preliminary data.</text>
</comment>
<evidence type="ECO:0000313" key="1">
    <source>
        <dbReference type="EMBL" id="PYG84975.1"/>
    </source>
</evidence>
<dbReference type="Proteomes" id="UP000248132">
    <property type="component" value="Unassembled WGS sequence"/>
</dbReference>